<dbReference type="Proteomes" id="UP000078544">
    <property type="component" value="Unassembled WGS sequence"/>
</dbReference>
<gene>
    <name evidence="11" type="ORF">AAL_05741</name>
</gene>
<dbReference type="PANTHER" id="PTHR11409">
    <property type="entry name" value="ADENOSINE DEAMINASE"/>
    <property type="match status" value="1"/>
</dbReference>
<dbReference type="OrthoDB" id="272271at2759"/>
<dbReference type="Gene3D" id="3.20.20.140">
    <property type="entry name" value="Metal-dependent hydrolases"/>
    <property type="match status" value="1"/>
</dbReference>
<organism evidence="11 12">
    <name type="scientific">Moelleriella libera RCEF 2490</name>
    <dbReference type="NCBI Taxonomy" id="1081109"/>
    <lineage>
        <taxon>Eukaryota</taxon>
        <taxon>Fungi</taxon>
        <taxon>Dikarya</taxon>
        <taxon>Ascomycota</taxon>
        <taxon>Pezizomycotina</taxon>
        <taxon>Sordariomycetes</taxon>
        <taxon>Hypocreomycetidae</taxon>
        <taxon>Hypocreales</taxon>
        <taxon>Clavicipitaceae</taxon>
        <taxon>Moelleriella</taxon>
    </lineage>
</organism>
<evidence type="ECO:0000256" key="2">
    <source>
        <dbReference type="ARBA" id="ARBA00006676"/>
    </source>
</evidence>
<protein>
    <submittedName>
        <fullName evidence="11">ESCRT-III component</fullName>
    </submittedName>
</protein>
<dbReference type="Gene3D" id="6.10.140.1230">
    <property type="match status" value="2"/>
</dbReference>
<dbReference type="EMBL" id="AZGY01000013">
    <property type="protein sequence ID" value="KZZ93356.1"/>
    <property type="molecule type" value="Genomic_DNA"/>
</dbReference>
<dbReference type="GO" id="GO:0009117">
    <property type="term" value="P:nucleotide metabolic process"/>
    <property type="evidence" value="ECO:0007669"/>
    <property type="project" value="UniProtKB-KW"/>
</dbReference>
<dbReference type="GO" id="GO:0006154">
    <property type="term" value="P:adenosine catabolic process"/>
    <property type="evidence" value="ECO:0007669"/>
    <property type="project" value="TreeGrafter"/>
</dbReference>
<feature type="compositionally biased region" description="Basic and acidic residues" evidence="9">
    <location>
        <begin position="513"/>
        <end position="522"/>
    </location>
</feature>
<dbReference type="AlphaFoldDB" id="A0A168A1L6"/>
<evidence type="ECO:0000256" key="4">
    <source>
        <dbReference type="ARBA" id="ARBA00022801"/>
    </source>
</evidence>
<sequence length="522" mass="58790">MDYVLLPKIELHAHLTGSVSRRTLHEVWQQKRACGETELQDPLIVMPESKHDWNLHTNYIYSLLTDERAIRFATQSVLKDFLDDGVVYLELRTTPRATGHISAEAYTEILVDTINKFEVLHPGMHTRLILCVDRRHSVAMAESVLSLALQWQTLKGPGVVGIDLCGDPTARTDGEISMFTPIFRRAASNGLGITVHFAEAEASASVDELRTLLSWNPTRLGHVIWEDETIKSAIVDKKLCLELCLSCNVQAGMVRGGFEAHHFGYWSAMKGPKISLAILEWAFGKRMTPAERLRKNQRMLDKAIRELDQTRTKLEKQEKTLVQQIKTSAKNGQMNACKIQAKDLVRTRRYIEKFFAMRSQLQKISLRLQVFICDFRARLHFRVCLQDWQTYRTNEQMMQAMKGATMALGSMNKSMNLPQLQRIAMEFERENDIMEQRQEMMDDAVDDAMDVGVEEEGDEVIEQVLEEIGVDFNQALGETPTALGNPAASEARIAQAIGGGGGGGGGDPVDDDLQARLDSLKK</sequence>
<evidence type="ECO:0000313" key="12">
    <source>
        <dbReference type="Proteomes" id="UP000078544"/>
    </source>
</evidence>
<keyword evidence="3" id="KW-0479">Metal-binding</keyword>
<comment type="caution">
    <text evidence="11">The sequence shown here is derived from an EMBL/GenBank/DDBJ whole genome shotgun (WGS) entry which is preliminary data.</text>
</comment>
<evidence type="ECO:0000256" key="8">
    <source>
        <dbReference type="SAM" id="Coils"/>
    </source>
</evidence>
<dbReference type="InterPro" id="IPR001365">
    <property type="entry name" value="A_deaminase_dom"/>
</dbReference>
<reference evidence="11 12" key="1">
    <citation type="journal article" date="2016" name="Genome Biol. Evol.">
        <title>Divergent and convergent evolution of fungal pathogenicity.</title>
        <authorList>
            <person name="Shang Y."/>
            <person name="Xiao G."/>
            <person name="Zheng P."/>
            <person name="Cen K."/>
            <person name="Zhan S."/>
            <person name="Wang C."/>
        </authorList>
    </citation>
    <scope>NUCLEOTIDE SEQUENCE [LARGE SCALE GENOMIC DNA]</scope>
    <source>
        <strain evidence="11 12">RCEF 2490</strain>
    </source>
</reference>
<dbReference type="GO" id="GO:0046872">
    <property type="term" value="F:metal ion binding"/>
    <property type="evidence" value="ECO:0007669"/>
    <property type="project" value="UniProtKB-KW"/>
</dbReference>
<feature type="region of interest" description="Disordered" evidence="9">
    <location>
        <begin position="494"/>
        <end position="522"/>
    </location>
</feature>
<dbReference type="InterPro" id="IPR006330">
    <property type="entry name" value="Ado/ade_deaminase"/>
</dbReference>
<dbReference type="STRING" id="1081109.A0A168A1L6"/>
<dbReference type="GO" id="GO:0004000">
    <property type="term" value="F:adenosine deaminase activity"/>
    <property type="evidence" value="ECO:0007669"/>
    <property type="project" value="TreeGrafter"/>
</dbReference>
<dbReference type="PANTHER" id="PTHR11409:SF42">
    <property type="entry name" value="ADENOSINE DEAMINASE-LIKE PROTEIN"/>
    <property type="match status" value="1"/>
</dbReference>
<evidence type="ECO:0000256" key="3">
    <source>
        <dbReference type="ARBA" id="ARBA00022723"/>
    </source>
</evidence>
<evidence type="ECO:0000256" key="5">
    <source>
        <dbReference type="ARBA" id="ARBA00022833"/>
    </source>
</evidence>
<comment type="similarity">
    <text evidence="2">Belongs to the metallo-dependent hydrolases superfamily. Adenosine and AMP deaminases family.</text>
</comment>
<comment type="cofactor">
    <cofactor evidence="1">
        <name>Zn(2+)</name>
        <dbReference type="ChEBI" id="CHEBI:29105"/>
    </cofactor>
</comment>
<keyword evidence="4" id="KW-0378">Hydrolase</keyword>
<feature type="coiled-coil region" evidence="8">
    <location>
        <begin position="290"/>
        <end position="327"/>
    </location>
</feature>
<accession>A0A168A1L6</accession>
<name>A0A168A1L6_9HYPO</name>
<evidence type="ECO:0000256" key="6">
    <source>
        <dbReference type="ARBA" id="ARBA00023080"/>
    </source>
</evidence>
<dbReference type="Pfam" id="PF00962">
    <property type="entry name" value="A_deaminase"/>
    <property type="match status" value="1"/>
</dbReference>
<dbReference type="SUPFAM" id="SSF51556">
    <property type="entry name" value="Metallo-dependent hydrolases"/>
    <property type="match status" value="1"/>
</dbReference>
<proteinExistence type="inferred from homology"/>
<evidence type="ECO:0000259" key="10">
    <source>
        <dbReference type="Pfam" id="PF00962"/>
    </source>
</evidence>
<keyword evidence="8" id="KW-0175">Coiled coil</keyword>
<dbReference type="GO" id="GO:0046103">
    <property type="term" value="P:inosine biosynthetic process"/>
    <property type="evidence" value="ECO:0007669"/>
    <property type="project" value="TreeGrafter"/>
</dbReference>
<keyword evidence="5" id="KW-0862">Zinc</keyword>
<dbReference type="GO" id="GO:0007034">
    <property type="term" value="P:vacuolar transport"/>
    <property type="evidence" value="ECO:0007669"/>
    <property type="project" value="InterPro"/>
</dbReference>
<evidence type="ECO:0000313" key="11">
    <source>
        <dbReference type="EMBL" id="KZZ93356.1"/>
    </source>
</evidence>
<dbReference type="InterPro" id="IPR005024">
    <property type="entry name" value="Snf7_fam"/>
</dbReference>
<keyword evidence="6" id="KW-0546">Nucleotide metabolism</keyword>
<evidence type="ECO:0000256" key="1">
    <source>
        <dbReference type="ARBA" id="ARBA00001947"/>
    </source>
</evidence>
<dbReference type="Pfam" id="PF03357">
    <property type="entry name" value="Snf7"/>
    <property type="match status" value="2"/>
</dbReference>
<feature type="domain" description="Adenosine deaminase" evidence="10">
    <location>
        <begin position="7"/>
        <end position="255"/>
    </location>
</feature>
<keyword evidence="12" id="KW-1185">Reference proteome</keyword>
<dbReference type="InterPro" id="IPR032466">
    <property type="entry name" value="Metal_Hydrolase"/>
</dbReference>
<feature type="compositionally biased region" description="Gly residues" evidence="9">
    <location>
        <begin position="497"/>
        <end position="507"/>
    </location>
</feature>
<evidence type="ECO:0000256" key="9">
    <source>
        <dbReference type="SAM" id="MobiDB-lite"/>
    </source>
</evidence>
<comment type="catalytic activity">
    <reaction evidence="7">
        <text>N(6)-methyl-AMP + H2O + H(+) = IMP + methylamine</text>
        <dbReference type="Rhea" id="RHEA:16001"/>
        <dbReference type="ChEBI" id="CHEBI:15377"/>
        <dbReference type="ChEBI" id="CHEBI:15378"/>
        <dbReference type="ChEBI" id="CHEBI:58053"/>
        <dbReference type="ChEBI" id="CHEBI:59338"/>
        <dbReference type="ChEBI" id="CHEBI:144842"/>
    </reaction>
    <physiologicalReaction direction="left-to-right" evidence="7">
        <dbReference type="Rhea" id="RHEA:16002"/>
    </physiologicalReaction>
</comment>
<evidence type="ECO:0000256" key="7">
    <source>
        <dbReference type="ARBA" id="ARBA00048787"/>
    </source>
</evidence>